<evidence type="ECO:0000313" key="2">
    <source>
        <dbReference type="Proteomes" id="UP000177870"/>
    </source>
</evidence>
<evidence type="ECO:0000313" key="1">
    <source>
        <dbReference type="EMBL" id="AOX02309.1"/>
    </source>
</evidence>
<proteinExistence type="predicted"/>
<gene>
    <name evidence="1" type="ORF">BJP34_25250</name>
</gene>
<protein>
    <submittedName>
        <fullName evidence="1">Uncharacterized protein</fullName>
    </submittedName>
</protein>
<dbReference type="KEGG" id="mpro:BJP34_25250"/>
<sequence length="69" mass="7934">MLKKIYALLVGIDHYAPDSVIEVNPLQGCANDITAIEEYLNKRFDREEYQLHLQTLKNEQGTREAVINS</sequence>
<reference evidence="2" key="1">
    <citation type="submission" date="2016-10" db="EMBL/GenBank/DDBJ databases">
        <title>Comparative genomics uncovers the prolific and rare metabolic potential of the cyanobacterial genus Moorea.</title>
        <authorList>
            <person name="Leao T."/>
            <person name="Castelao G."/>
            <person name="Korobeynikov A."/>
            <person name="Monroe E.A."/>
            <person name="Podell S."/>
            <person name="Glukhov E."/>
            <person name="Allen E."/>
            <person name="Gerwick W.H."/>
            <person name="Gerwick L."/>
        </authorList>
    </citation>
    <scope>NUCLEOTIDE SEQUENCE [LARGE SCALE GENOMIC DNA]</scope>
    <source>
        <strain evidence="2">PAL-8-15-08-1</strain>
    </source>
</reference>
<dbReference type="EMBL" id="CP017599">
    <property type="protein sequence ID" value="AOX02309.1"/>
    <property type="molecule type" value="Genomic_DNA"/>
</dbReference>
<accession>A0A1D8TXC6</accession>
<dbReference type="Proteomes" id="UP000177870">
    <property type="component" value="Chromosome"/>
</dbReference>
<dbReference type="STRING" id="1458985.BJP34_25250"/>
<dbReference type="Gene3D" id="3.40.50.1460">
    <property type="match status" value="1"/>
</dbReference>
<dbReference type="OrthoDB" id="8447555at2"/>
<organism evidence="1 2">
    <name type="scientific">Moorena producens PAL-8-15-08-1</name>
    <dbReference type="NCBI Taxonomy" id="1458985"/>
    <lineage>
        <taxon>Bacteria</taxon>
        <taxon>Bacillati</taxon>
        <taxon>Cyanobacteriota</taxon>
        <taxon>Cyanophyceae</taxon>
        <taxon>Coleofasciculales</taxon>
        <taxon>Coleofasciculaceae</taxon>
        <taxon>Moorena</taxon>
    </lineage>
</organism>
<name>A0A1D8TXC6_9CYAN</name>
<dbReference type="AlphaFoldDB" id="A0A1D8TXC6"/>